<gene>
    <name evidence="3" type="ORF">GCM10023231_02120</name>
</gene>
<dbReference type="InterPro" id="IPR011990">
    <property type="entry name" value="TPR-like_helical_dom_sf"/>
</dbReference>
<organism evidence="3 4">
    <name type="scientific">Olivibacter ginsenosidimutans</name>
    <dbReference type="NCBI Taxonomy" id="1176537"/>
    <lineage>
        <taxon>Bacteria</taxon>
        <taxon>Pseudomonadati</taxon>
        <taxon>Bacteroidota</taxon>
        <taxon>Sphingobacteriia</taxon>
        <taxon>Sphingobacteriales</taxon>
        <taxon>Sphingobacteriaceae</taxon>
        <taxon>Olivibacter</taxon>
    </lineage>
</organism>
<sequence>METKEQQVDSLLKQAKRYRLSGHFKANLQTIVIAKKIAEQAQNRTQQVQIFGELSRQKLYDNDFDLAKKYADSAAKMASDSKEVYAKIWGKMALANYYNYLNIRDLAVKNAQDALALIPANKDDDLKSRLYYLLYTVYSSWNDLKLTTKYAQLSTTYAQRAKDYDLLSNSYTAQSVAIEMDYQQRKNQLLLDSMLYKLHQAANLFKLYPGAVGNNTYAIANLNIANHYFQYHELSHQYVQDSIRKYALRAQQAVADQDLNYLIHGNVNGLLAELETHNGNYKQAEIYLQDSYVHLAEAELPQYYALTQVTEGLSRLYEKIGQDQKALSFLRKKEMYNSKLFDQNQIVQSHKLEAQYENQRILLEMKNIKAQQQSRKIQNILYASVAVLALISLILLYYSYRNKIRLHTEQQLNLQKEKEDALAIAQMREKEKRFLLVEKAEAERHARMQLRLEQEEQARLKAEQELLKIQKEQMEREALADALQIERKNELLLQLKDRLETFVDEEDKGVIAKIIRTELRHEETLNKSTKEFQEIHSSFFQKLKELSDHKLTPLDLKYCAYMHLRLSTKEMASVFNVEPKSIRVSKYRIKQKLHLPKEVELDTFLQDLV</sequence>
<comment type="caution">
    <text evidence="3">The sequence shown here is derived from an EMBL/GenBank/DDBJ whole genome shotgun (WGS) entry which is preliminary data.</text>
</comment>
<evidence type="ECO:0000313" key="3">
    <source>
        <dbReference type="EMBL" id="GAA4779040.1"/>
    </source>
</evidence>
<reference evidence="4" key="1">
    <citation type="journal article" date="2019" name="Int. J. Syst. Evol. Microbiol.">
        <title>The Global Catalogue of Microorganisms (GCM) 10K type strain sequencing project: providing services to taxonomists for standard genome sequencing and annotation.</title>
        <authorList>
            <consortium name="The Broad Institute Genomics Platform"/>
            <consortium name="The Broad Institute Genome Sequencing Center for Infectious Disease"/>
            <person name="Wu L."/>
            <person name="Ma J."/>
        </authorList>
    </citation>
    <scope>NUCLEOTIDE SEQUENCE [LARGE SCALE GENOMIC DNA]</scope>
    <source>
        <strain evidence="4">JCM 18200</strain>
    </source>
</reference>
<protein>
    <submittedName>
        <fullName evidence="3">LuxR C-terminal-related transcriptional regulator</fullName>
    </submittedName>
</protein>
<dbReference type="EMBL" id="BAABIQ010000002">
    <property type="protein sequence ID" value="GAA4779040.1"/>
    <property type="molecule type" value="Genomic_DNA"/>
</dbReference>
<feature type="transmembrane region" description="Helical" evidence="2">
    <location>
        <begin position="380"/>
        <end position="400"/>
    </location>
</feature>
<keyword evidence="2" id="KW-0472">Membrane</keyword>
<keyword evidence="4" id="KW-1185">Reference proteome</keyword>
<proteinExistence type="predicted"/>
<evidence type="ECO:0000256" key="1">
    <source>
        <dbReference type="SAM" id="Coils"/>
    </source>
</evidence>
<keyword evidence="1" id="KW-0175">Coiled coil</keyword>
<name>A0ABP9ADF4_9SPHI</name>
<evidence type="ECO:0000256" key="2">
    <source>
        <dbReference type="SAM" id="Phobius"/>
    </source>
</evidence>
<keyword evidence="2" id="KW-1133">Transmembrane helix</keyword>
<accession>A0ABP9ADF4</accession>
<evidence type="ECO:0000313" key="4">
    <source>
        <dbReference type="Proteomes" id="UP001501411"/>
    </source>
</evidence>
<dbReference type="InterPro" id="IPR016032">
    <property type="entry name" value="Sig_transdc_resp-reg_C-effctor"/>
</dbReference>
<keyword evidence="2" id="KW-0812">Transmembrane</keyword>
<feature type="coiled-coil region" evidence="1">
    <location>
        <begin position="445"/>
        <end position="505"/>
    </location>
</feature>
<dbReference type="SUPFAM" id="SSF46894">
    <property type="entry name" value="C-terminal effector domain of the bipartite response regulators"/>
    <property type="match status" value="1"/>
</dbReference>
<dbReference type="Proteomes" id="UP001501411">
    <property type="component" value="Unassembled WGS sequence"/>
</dbReference>
<dbReference type="Gene3D" id="1.25.40.10">
    <property type="entry name" value="Tetratricopeptide repeat domain"/>
    <property type="match status" value="1"/>
</dbReference>